<organism evidence="2 3">
    <name type="scientific">Shewanella atlantica</name>
    <dbReference type="NCBI Taxonomy" id="271099"/>
    <lineage>
        <taxon>Bacteria</taxon>
        <taxon>Pseudomonadati</taxon>
        <taxon>Pseudomonadota</taxon>
        <taxon>Gammaproteobacteria</taxon>
        <taxon>Alteromonadales</taxon>
        <taxon>Shewanellaceae</taxon>
        <taxon>Shewanella</taxon>
    </lineage>
</organism>
<protein>
    <recommendedName>
        <fullName evidence="4">DUF4402 domain-containing protein</fullName>
    </recommendedName>
</protein>
<keyword evidence="1" id="KW-0732">Signal</keyword>
<dbReference type="Proteomes" id="UP000282060">
    <property type="component" value="Unassembled WGS sequence"/>
</dbReference>
<reference evidence="2 3" key="1">
    <citation type="submission" date="2018-12" db="EMBL/GenBank/DDBJ databases">
        <authorList>
            <person name="Yu L."/>
        </authorList>
    </citation>
    <scope>NUCLEOTIDE SEQUENCE [LARGE SCALE GENOMIC DNA]</scope>
    <source>
        <strain evidence="2 3">HAW-EB5</strain>
    </source>
</reference>
<dbReference type="EMBL" id="RXNV01000015">
    <property type="protein sequence ID" value="RTR27710.1"/>
    <property type="molecule type" value="Genomic_DNA"/>
</dbReference>
<feature type="signal peptide" evidence="1">
    <location>
        <begin position="1"/>
        <end position="17"/>
    </location>
</feature>
<name>A0A431VX06_9GAMM</name>
<evidence type="ECO:0000313" key="2">
    <source>
        <dbReference type="EMBL" id="RTR27710.1"/>
    </source>
</evidence>
<proteinExistence type="predicted"/>
<evidence type="ECO:0000256" key="1">
    <source>
        <dbReference type="SAM" id="SignalP"/>
    </source>
</evidence>
<evidence type="ECO:0008006" key="4">
    <source>
        <dbReference type="Google" id="ProtNLM"/>
    </source>
</evidence>
<dbReference type="AlphaFoldDB" id="A0A431VX06"/>
<sequence length="165" mass="18355">MPLVLCLSLSALSSAVAAGELEVPVSVNVDIDYPSTLAIQAPTEALAATWRQDLLTFKPLTFDFQVTSTDSDEDQYQLELMSNTHRCVDDDETIVEFDVALTLDGTEIVTETPLAGYTFTHTNNDNGWQQFRGHSLTLTFPAIEQYEMEARTCSGDIELFVFLDY</sequence>
<feature type="chain" id="PRO_5019571781" description="DUF4402 domain-containing protein" evidence="1">
    <location>
        <begin position="18"/>
        <end position="165"/>
    </location>
</feature>
<keyword evidence="3" id="KW-1185">Reference proteome</keyword>
<dbReference type="RefSeq" id="WP_148103063.1">
    <property type="nucleotide sequence ID" value="NZ_RXNV01000015.1"/>
</dbReference>
<accession>A0A431VX06</accession>
<gene>
    <name evidence="2" type="ORF">EKG39_20125</name>
</gene>
<evidence type="ECO:0000313" key="3">
    <source>
        <dbReference type="Proteomes" id="UP000282060"/>
    </source>
</evidence>
<comment type="caution">
    <text evidence="2">The sequence shown here is derived from an EMBL/GenBank/DDBJ whole genome shotgun (WGS) entry which is preliminary data.</text>
</comment>